<dbReference type="GO" id="GO:0003746">
    <property type="term" value="F:translation elongation factor activity"/>
    <property type="evidence" value="ECO:0007669"/>
    <property type="project" value="UniProtKB-UniRule"/>
</dbReference>
<dbReference type="HAMAP" id="MF_00141">
    <property type="entry name" value="EF_P"/>
    <property type="match status" value="1"/>
</dbReference>
<dbReference type="SMART" id="SM01185">
    <property type="entry name" value="EFP"/>
    <property type="match status" value="1"/>
</dbReference>
<dbReference type="FunFam" id="2.30.30.30:FF:000003">
    <property type="entry name" value="Elongation factor P"/>
    <property type="match status" value="1"/>
</dbReference>
<reference evidence="13 15" key="1">
    <citation type="journal article" date="2015" name="Genome Announc.">
        <title>Draft Genome Sequence of a Heterotrophic Facultative Anaerobic Thermophilic Bacterium, Ardenticatena maritima Strain 110ST.</title>
        <authorList>
            <person name="Kawaichi S."/>
            <person name="Yoshida T."/>
            <person name="Sako Y."/>
            <person name="Nakamura R."/>
        </authorList>
    </citation>
    <scope>NUCLEOTIDE SEQUENCE [LARGE SCALE GENOMIC DNA]</scope>
    <source>
        <strain evidence="13 15">110S</strain>
    </source>
</reference>
<comment type="similarity">
    <text evidence="3 8 10">Belongs to the elongation factor P family.</text>
</comment>
<dbReference type="PROSITE" id="PS01275">
    <property type="entry name" value="EFP"/>
    <property type="match status" value="1"/>
</dbReference>
<dbReference type="InterPro" id="IPR001059">
    <property type="entry name" value="Transl_elong_P/YeiP_cen"/>
</dbReference>
<reference evidence="15" key="3">
    <citation type="submission" date="2015-08" db="EMBL/GenBank/DDBJ databases">
        <title>Draft Genome Sequence of a Heterotrophic Facultative Anaerobic Bacterium Ardenticatena maritima Strain 110S.</title>
        <authorList>
            <person name="Kawaichi S."/>
            <person name="Yoshida T."/>
            <person name="Sako Y."/>
            <person name="Nakamura R."/>
        </authorList>
    </citation>
    <scope>NUCLEOTIDE SEQUENCE [LARGE SCALE GENOMIC DNA]</scope>
    <source>
        <strain evidence="15">110S</strain>
    </source>
</reference>
<dbReference type="InterPro" id="IPR012340">
    <property type="entry name" value="NA-bd_OB-fold"/>
</dbReference>
<dbReference type="SUPFAM" id="SSF50104">
    <property type="entry name" value="Translation proteins SH3-like domain"/>
    <property type="match status" value="1"/>
</dbReference>
<evidence type="ECO:0000313" key="15">
    <source>
        <dbReference type="Proteomes" id="UP000037784"/>
    </source>
</evidence>
<evidence type="ECO:0000313" key="13">
    <source>
        <dbReference type="EMBL" id="GAP63213.1"/>
    </source>
</evidence>
<protein>
    <recommendedName>
        <fullName evidence="8 9">Elongation factor P</fullName>
        <shortName evidence="8">EF-P</shortName>
    </recommendedName>
</protein>
<feature type="domain" description="Translation elongation factor P/YeiP central" evidence="12">
    <location>
        <begin position="67"/>
        <end position="121"/>
    </location>
</feature>
<dbReference type="PANTHER" id="PTHR30053:SF12">
    <property type="entry name" value="ELONGATION FACTOR P (EF-P) FAMILY PROTEIN"/>
    <property type="match status" value="1"/>
</dbReference>
<dbReference type="SUPFAM" id="SSF50249">
    <property type="entry name" value="Nucleic acid-binding proteins"/>
    <property type="match status" value="2"/>
</dbReference>
<evidence type="ECO:0000256" key="9">
    <source>
        <dbReference type="NCBIfam" id="TIGR00038"/>
    </source>
</evidence>
<dbReference type="Pfam" id="PF01132">
    <property type="entry name" value="EFP"/>
    <property type="match status" value="1"/>
</dbReference>
<evidence type="ECO:0000259" key="12">
    <source>
        <dbReference type="SMART" id="SM01185"/>
    </source>
</evidence>
<dbReference type="InterPro" id="IPR011768">
    <property type="entry name" value="Transl_elongation_fac_P"/>
</dbReference>
<dbReference type="FunFam" id="2.40.50.140:FF:000009">
    <property type="entry name" value="Elongation factor P"/>
    <property type="match status" value="1"/>
</dbReference>
<dbReference type="SMART" id="SM00841">
    <property type="entry name" value="Elong-fact-P_C"/>
    <property type="match status" value="1"/>
</dbReference>
<dbReference type="PATRIC" id="fig|872965.6.peg.1466"/>
<dbReference type="FunCoup" id="A0A0M8K772">
    <property type="interactions" value="453"/>
</dbReference>
<dbReference type="Gene3D" id="2.40.50.140">
    <property type="entry name" value="Nucleic acid-binding proteins"/>
    <property type="match status" value="2"/>
</dbReference>
<evidence type="ECO:0000256" key="10">
    <source>
        <dbReference type="RuleBase" id="RU004389"/>
    </source>
</evidence>
<reference evidence="14 16" key="2">
    <citation type="submission" date="2015-07" db="EMBL/GenBank/DDBJ databases">
        <title>Whole genome sequence of Ardenticatena maritima DSM 23922.</title>
        <authorList>
            <person name="Hemp J."/>
            <person name="Ward L.M."/>
            <person name="Pace L.A."/>
            <person name="Fischer W.W."/>
        </authorList>
    </citation>
    <scope>NUCLEOTIDE SEQUENCE [LARGE SCALE GENOMIC DNA]</scope>
    <source>
        <strain evidence="14 16">110S</strain>
    </source>
</reference>
<evidence type="ECO:0000256" key="7">
    <source>
        <dbReference type="ARBA" id="ARBA00025469"/>
    </source>
</evidence>
<dbReference type="OrthoDB" id="9801844at2"/>
<dbReference type="InterPro" id="IPR013852">
    <property type="entry name" value="Transl_elong_P/YeiP_CS"/>
</dbReference>
<comment type="caution">
    <text evidence="13">The sequence shown here is derived from an EMBL/GenBank/DDBJ whole genome shotgun (WGS) entry which is preliminary data.</text>
</comment>
<dbReference type="InParanoid" id="A0A0M8K772"/>
<dbReference type="CDD" id="cd04470">
    <property type="entry name" value="S1_EF-P_repeat_1"/>
    <property type="match status" value="1"/>
</dbReference>
<evidence type="ECO:0000259" key="11">
    <source>
        <dbReference type="SMART" id="SM00841"/>
    </source>
</evidence>
<evidence type="ECO:0000313" key="14">
    <source>
        <dbReference type="EMBL" id="KPL88539.1"/>
    </source>
</evidence>
<dbReference type="InterPro" id="IPR015365">
    <property type="entry name" value="Elong-fact-P_C"/>
</dbReference>
<dbReference type="PIRSF" id="PIRSF005901">
    <property type="entry name" value="EF-P"/>
    <property type="match status" value="1"/>
</dbReference>
<evidence type="ECO:0000256" key="3">
    <source>
        <dbReference type="ARBA" id="ARBA00009479"/>
    </source>
</evidence>
<dbReference type="InterPro" id="IPR014722">
    <property type="entry name" value="Rib_uL2_dom2"/>
</dbReference>
<evidence type="ECO:0000313" key="16">
    <source>
        <dbReference type="Proteomes" id="UP000050502"/>
    </source>
</evidence>
<proteinExistence type="inferred from homology"/>
<dbReference type="Proteomes" id="UP000050502">
    <property type="component" value="Unassembled WGS sequence"/>
</dbReference>
<keyword evidence="15" id="KW-1185">Reference proteome</keyword>
<accession>A0A0M8K772</accession>
<dbReference type="STRING" id="872965.SE16_07130"/>
<keyword evidence="6 8" id="KW-0648">Protein biosynthesis</keyword>
<dbReference type="GO" id="GO:0005829">
    <property type="term" value="C:cytosol"/>
    <property type="evidence" value="ECO:0007669"/>
    <property type="project" value="UniProtKB-ARBA"/>
</dbReference>
<dbReference type="InterPro" id="IPR008991">
    <property type="entry name" value="Translation_prot_SH3-like_sf"/>
</dbReference>
<keyword evidence="5 8" id="KW-0251">Elongation factor</keyword>
<dbReference type="GO" id="GO:0043043">
    <property type="term" value="P:peptide biosynthetic process"/>
    <property type="evidence" value="ECO:0007669"/>
    <property type="project" value="InterPro"/>
</dbReference>
<dbReference type="FunFam" id="2.40.50.140:FF:000004">
    <property type="entry name" value="Elongation factor P"/>
    <property type="match status" value="1"/>
</dbReference>
<sequence length="188" mass="21033">MIAAGDMRPGTVFEMDGELYRVLTHSQTHLGRGSATVRVKLRNLRSGATIERTFSPTDRFQDVRLESRKMEYIYNDGDFYYFMDLETYEQPGVPASLLGDQVKFLKEGMQLEIAFYEGEAIEIELPPTVDLEVTYTEPGFAGDTAQGATKPAELETGLTVNVPLFVNTGDIIRVDTRTGEYVTRVKSA</sequence>
<dbReference type="PANTHER" id="PTHR30053">
    <property type="entry name" value="ELONGATION FACTOR P"/>
    <property type="match status" value="1"/>
</dbReference>
<dbReference type="InterPro" id="IPR013185">
    <property type="entry name" value="Transl_elong_KOW-like"/>
</dbReference>
<dbReference type="Proteomes" id="UP000037784">
    <property type="component" value="Unassembled WGS sequence"/>
</dbReference>
<name>A0A0M8K772_9CHLR</name>
<dbReference type="RefSeq" id="WP_054493080.1">
    <property type="nucleotide sequence ID" value="NZ_BBZA01000125.1"/>
</dbReference>
<dbReference type="AlphaFoldDB" id="A0A0M8K772"/>
<dbReference type="NCBIfam" id="TIGR00038">
    <property type="entry name" value="efp"/>
    <property type="match status" value="1"/>
</dbReference>
<gene>
    <name evidence="8 13" type="primary">efp</name>
    <name evidence="13" type="ORF">ARMA_1636</name>
    <name evidence="14" type="ORF">SE16_07130</name>
</gene>
<dbReference type="EMBL" id="BBZA01000125">
    <property type="protein sequence ID" value="GAP63213.1"/>
    <property type="molecule type" value="Genomic_DNA"/>
</dbReference>
<dbReference type="UniPathway" id="UPA00345"/>
<evidence type="ECO:0000256" key="2">
    <source>
        <dbReference type="ARBA" id="ARBA00004815"/>
    </source>
</evidence>
<evidence type="ECO:0000256" key="6">
    <source>
        <dbReference type="ARBA" id="ARBA00022917"/>
    </source>
</evidence>
<evidence type="ECO:0000256" key="1">
    <source>
        <dbReference type="ARBA" id="ARBA00004496"/>
    </source>
</evidence>
<comment type="function">
    <text evidence="7 8">Involved in peptide bond synthesis. Stimulates efficient translation and peptide-bond synthesis on native or reconstituted 70S ribosomes in vitro. Probably functions indirectly by altering the affinity of the ribosome for aminoacyl-tRNA, thus increasing their reactivity as acceptors for peptidyl transferase.</text>
</comment>
<dbReference type="InterPro" id="IPR020599">
    <property type="entry name" value="Transl_elong_fac_P/YeiP"/>
</dbReference>
<dbReference type="CDD" id="cd05794">
    <property type="entry name" value="S1_EF-P_repeat_2"/>
    <property type="match status" value="1"/>
</dbReference>
<dbReference type="Gene3D" id="2.30.30.30">
    <property type="match status" value="1"/>
</dbReference>
<comment type="pathway">
    <text evidence="2 8">Protein biosynthesis; polypeptide chain elongation.</text>
</comment>
<dbReference type="Pfam" id="PF08207">
    <property type="entry name" value="EFP_N"/>
    <property type="match status" value="1"/>
</dbReference>
<comment type="subcellular location">
    <subcellularLocation>
        <location evidence="1 8">Cytoplasm</location>
    </subcellularLocation>
</comment>
<evidence type="ECO:0000256" key="5">
    <source>
        <dbReference type="ARBA" id="ARBA00022768"/>
    </source>
</evidence>
<feature type="domain" description="Elongation factor P C-terminal" evidence="11">
    <location>
        <begin position="129"/>
        <end position="184"/>
    </location>
</feature>
<dbReference type="NCBIfam" id="NF001810">
    <property type="entry name" value="PRK00529.1"/>
    <property type="match status" value="1"/>
</dbReference>
<dbReference type="EMBL" id="LGKN01000004">
    <property type="protein sequence ID" value="KPL88539.1"/>
    <property type="molecule type" value="Genomic_DNA"/>
</dbReference>
<evidence type="ECO:0000256" key="4">
    <source>
        <dbReference type="ARBA" id="ARBA00022490"/>
    </source>
</evidence>
<dbReference type="Pfam" id="PF09285">
    <property type="entry name" value="Elong-fact-P_C"/>
    <property type="match status" value="1"/>
</dbReference>
<organism evidence="13 15">
    <name type="scientific">Ardenticatena maritima</name>
    <dbReference type="NCBI Taxonomy" id="872965"/>
    <lineage>
        <taxon>Bacteria</taxon>
        <taxon>Bacillati</taxon>
        <taxon>Chloroflexota</taxon>
        <taxon>Ardenticatenia</taxon>
        <taxon>Ardenticatenales</taxon>
        <taxon>Ardenticatenaceae</taxon>
        <taxon>Ardenticatena</taxon>
    </lineage>
</organism>
<keyword evidence="4 8" id="KW-0963">Cytoplasm</keyword>
<evidence type="ECO:0000256" key="8">
    <source>
        <dbReference type="HAMAP-Rule" id="MF_00141"/>
    </source>
</evidence>